<keyword evidence="3" id="KW-0645">Protease</keyword>
<dbReference type="GO" id="GO:0008237">
    <property type="term" value="F:metallopeptidase activity"/>
    <property type="evidence" value="ECO:0007669"/>
    <property type="project" value="UniProtKB-KW"/>
</dbReference>
<evidence type="ECO:0000256" key="2">
    <source>
        <dbReference type="ARBA" id="ARBA00007931"/>
    </source>
</evidence>
<feature type="non-terminal residue" evidence="8">
    <location>
        <position position="90"/>
    </location>
</feature>
<name>X1NWQ2_9ZZZZ</name>
<evidence type="ECO:0000256" key="6">
    <source>
        <dbReference type="ARBA" id="ARBA00023049"/>
    </source>
</evidence>
<evidence type="ECO:0000256" key="1">
    <source>
        <dbReference type="ARBA" id="ARBA00001947"/>
    </source>
</evidence>
<comment type="similarity">
    <text evidence="2">Belongs to the peptidase M50B family.</text>
</comment>
<proteinExistence type="inferred from homology"/>
<keyword evidence="4" id="KW-0378">Hydrolase</keyword>
<evidence type="ECO:0000313" key="8">
    <source>
        <dbReference type="EMBL" id="GAI48462.1"/>
    </source>
</evidence>
<evidence type="ECO:0008006" key="9">
    <source>
        <dbReference type="Google" id="ProtNLM"/>
    </source>
</evidence>
<dbReference type="GO" id="GO:0006508">
    <property type="term" value="P:proteolysis"/>
    <property type="evidence" value="ECO:0007669"/>
    <property type="project" value="UniProtKB-KW"/>
</dbReference>
<dbReference type="AlphaFoldDB" id="X1NWQ2"/>
<dbReference type="PANTHER" id="PTHR39188">
    <property type="entry name" value="MEMBRANE-ASSOCIATED ZINC METALLOPROTEASE M50B"/>
    <property type="match status" value="1"/>
</dbReference>
<keyword evidence="6" id="KW-0482">Metalloprotease</keyword>
<reference evidence="8" key="1">
    <citation type="journal article" date="2014" name="Front. Microbiol.">
        <title>High frequency of phylogenetically diverse reductive dehalogenase-homologous genes in deep subseafloor sedimentary metagenomes.</title>
        <authorList>
            <person name="Kawai M."/>
            <person name="Futagami T."/>
            <person name="Toyoda A."/>
            <person name="Takaki Y."/>
            <person name="Nishi S."/>
            <person name="Hori S."/>
            <person name="Arai W."/>
            <person name="Tsubouchi T."/>
            <person name="Morono Y."/>
            <person name="Uchiyama I."/>
            <person name="Ito T."/>
            <person name="Fujiyama A."/>
            <person name="Inagaki F."/>
            <person name="Takami H."/>
        </authorList>
    </citation>
    <scope>NUCLEOTIDE SEQUENCE</scope>
    <source>
        <strain evidence="8">Expedition CK06-06</strain>
    </source>
</reference>
<protein>
    <recommendedName>
        <fullName evidence="9">Peptidase M50 domain-containing protein</fullName>
    </recommendedName>
</protein>
<comment type="caution">
    <text evidence="8">The sequence shown here is derived from an EMBL/GenBank/DDBJ whole genome shotgun (WGS) entry which is preliminary data.</text>
</comment>
<comment type="cofactor">
    <cofactor evidence="1">
        <name>Zn(2+)</name>
        <dbReference type="ChEBI" id="CHEBI:29105"/>
    </cofactor>
</comment>
<dbReference type="EMBL" id="BARV01042509">
    <property type="protein sequence ID" value="GAI48462.1"/>
    <property type="molecule type" value="Genomic_DNA"/>
</dbReference>
<organism evidence="8">
    <name type="scientific">marine sediment metagenome</name>
    <dbReference type="NCBI Taxonomy" id="412755"/>
    <lineage>
        <taxon>unclassified sequences</taxon>
        <taxon>metagenomes</taxon>
        <taxon>ecological metagenomes</taxon>
    </lineage>
</organism>
<keyword evidence="7" id="KW-1133">Transmembrane helix</keyword>
<evidence type="ECO:0000256" key="7">
    <source>
        <dbReference type="SAM" id="Phobius"/>
    </source>
</evidence>
<gene>
    <name evidence="8" type="ORF">S06H3_63896</name>
</gene>
<feature type="transmembrane region" description="Helical" evidence="7">
    <location>
        <begin position="21"/>
        <end position="41"/>
    </location>
</feature>
<feature type="transmembrane region" description="Helical" evidence="7">
    <location>
        <begin position="47"/>
        <end position="66"/>
    </location>
</feature>
<dbReference type="PANTHER" id="PTHR39188:SF3">
    <property type="entry name" value="STAGE IV SPORULATION PROTEIN FB"/>
    <property type="match status" value="1"/>
</dbReference>
<keyword evidence="5" id="KW-0862">Zinc</keyword>
<evidence type="ECO:0000256" key="4">
    <source>
        <dbReference type="ARBA" id="ARBA00022801"/>
    </source>
</evidence>
<accession>X1NWQ2</accession>
<evidence type="ECO:0000256" key="3">
    <source>
        <dbReference type="ARBA" id="ARBA00022670"/>
    </source>
</evidence>
<keyword evidence="7" id="KW-0472">Membrane</keyword>
<keyword evidence="7" id="KW-0812">Transmembrane</keyword>
<sequence>MGKSIQLGKIFGIPFRLDYSWFLIFIFITLLLSLSVFPSGYDWSTPYYWMVGIATSLLFFASVLAHELAHSLVGRREGIPAKSITLFFFG</sequence>
<evidence type="ECO:0000256" key="5">
    <source>
        <dbReference type="ARBA" id="ARBA00022833"/>
    </source>
</evidence>